<dbReference type="EMBL" id="CP045652">
    <property type="protein sequence ID" value="QGA25274.1"/>
    <property type="molecule type" value="Genomic_DNA"/>
</dbReference>
<dbReference type="KEGG" id="sphe:GFH32_02615"/>
<keyword evidence="4" id="KW-0472">Membrane</keyword>
<dbReference type="Gene3D" id="1.25.40.390">
    <property type="match status" value="1"/>
</dbReference>
<dbReference type="SUPFAM" id="SSF48452">
    <property type="entry name" value="TPR-like"/>
    <property type="match status" value="1"/>
</dbReference>
<comment type="subcellular location">
    <subcellularLocation>
        <location evidence="1">Cell outer membrane</location>
    </subcellularLocation>
</comment>
<dbReference type="PROSITE" id="PS51257">
    <property type="entry name" value="PROKAR_LIPOPROTEIN"/>
    <property type="match status" value="1"/>
</dbReference>
<keyword evidence="8" id="KW-1185">Reference proteome</keyword>
<evidence type="ECO:0000313" key="8">
    <source>
        <dbReference type="Proteomes" id="UP000326921"/>
    </source>
</evidence>
<evidence type="ECO:0000256" key="3">
    <source>
        <dbReference type="ARBA" id="ARBA00022729"/>
    </source>
</evidence>
<dbReference type="Pfam" id="PF07980">
    <property type="entry name" value="SusD_RagB"/>
    <property type="match status" value="1"/>
</dbReference>
<evidence type="ECO:0000259" key="6">
    <source>
        <dbReference type="Pfam" id="PF07980"/>
    </source>
</evidence>
<comment type="similarity">
    <text evidence="2">Belongs to the SusD family.</text>
</comment>
<evidence type="ECO:0000256" key="4">
    <source>
        <dbReference type="ARBA" id="ARBA00023136"/>
    </source>
</evidence>
<evidence type="ECO:0000256" key="1">
    <source>
        <dbReference type="ARBA" id="ARBA00004442"/>
    </source>
</evidence>
<name>A0A5Q0Q7P0_9SPHI</name>
<dbReference type="InterPro" id="IPR011990">
    <property type="entry name" value="TPR-like_helical_dom_sf"/>
</dbReference>
<gene>
    <name evidence="7" type="ORF">GFH32_02615</name>
</gene>
<dbReference type="InterPro" id="IPR012944">
    <property type="entry name" value="SusD_RagB_dom"/>
</dbReference>
<evidence type="ECO:0000256" key="2">
    <source>
        <dbReference type="ARBA" id="ARBA00006275"/>
    </source>
</evidence>
<sequence>MKKTFKYILSGIIATTLLQSCKKDFLNLSPETELASENSLQSETEVTLYLNNLYSRYIKGHFDTWGDAKLNPTITGGSHLIAGDFMTDNMVKYGNIHSILDQTYTTPTSGTEVGWVWEDLRSIHYFLENYKNALPSVGNDSKKLDKYVGEALFFKSWDYYRKLMLFGDVPWYNATLNIDSEDLYKARDKRTLVADSLMSTINQSIVKLEGVTGRADGRINQNMALFLKARIALFEGSFRTYHSELQLKSTATPFLEACVDACEKIISSGKYELYKTGTNPYWKLFTFKNNPESDQNKEAILARVYDGVKVGHATQRYWQQNNSISGARPAGGATRNLVEEYLCIDGRPIYLSGSEGNYTANPLFKGYDGLWTEMENRDPRLKQTINYPGENRSIYNVNNDLTSITENGITYPRLSYNVGGGSSITGYLAIKHWMGDKKEHDATTSGQQTAIEFRYGEVLLMLAEAKAILGTLTQADLDRTINALRERAGFNFATYPNSRLQLANIAPDPRLDGINAQLLDYEVSPILREIRRERRVEMVLEDRRYEDLIRWKAGKFLTIPYRGMKFNSEKQKLYDGSHLQKPIIALKEQLDKDVFVDGEGFIIAYPRSPNIVQGKGLWADYRYYWPIPLFELSLDGSQLKQNPGWLGE</sequence>
<protein>
    <submittedName>
        <fullName evidence="7">RagB/SusD family nutrient uptake outer membrane protein</fullName>
    </submittedName>
</protein>
<dbReference type="RefSeq" id="WP_153509595.1">
    <property type="nucleotide sequence ID" value="NZ_CP045652.1"/>
</dbReference>
<dbReference type="AlphaFoldDB" id="A0A5Q0Q7P0"/>
<reference evidence="7 8" key="1">
    <citation type="submission" date="2019-10" db="EMBL/GenBank/DDBJ databases">
        <authorList>
            <person name="Dong K."/>
        </authorList>
    </citation>
    <scope>NUCLEOTIDE SEQUENCE [LARGE SCALE GENOMIC DNA]</scope>
    <source>
        <strain evidence="8">dk4302</strain>
    </source>
</reference>
<evidence type="ECO:0000256" key="5">
    <source>
        <dbReference type="ARBA" id="ARBA00023237"/>
    </source>
</evidence>
<keyword evidence="3" id="KW-0732">Signal</keyword>
<organism evidence="7 8">
    <name type="scientific">Sphingobacterium zhuxiongii</name>
    <dbReference type="NCBI Taxonomy" id="2662364"/>
    <lineage>
        <taxon>Bacteria</taxon>
        <taxon>Pseudomonadati</taxon>
        <taxon>Bacteroidota</taxon>
        <taxon>Sphingobacteriia</taxon>
        <taxon>Sphingobacteriales</taxon>
        <taxon>Sphingobacteriaceae</taxon>
        <taxon>Sphingobacterium</taxon>
    </lineage>
</organism>
<accession>A0A5Q0Q7P0</accession>
<evidence type="ECO:0000313" key="7">
    <source>
        <dbReference type="EMBL" id="QGA25274.1"/>
    </source>
</evidence>
<feature type="domain" description="RagB/SusD" evidence="6">
    <location>
        <begin position="297"/>
        <end position="645"/>
    </location>
</feature>
<proteinExistence type="inferred from homology"/>
<dbReference type="GO" id="GO:0009279">
    <property type="term" value="C:cell outer membrane"/>
    <property type="evidence" value="ECO:0007669"/>
    <property type="project" value="UniProtKB-SubCell"/>
</dbReference>
<dbReference type="Proteomes" id="UP000326921">
    <property type="component" value="Chromosome"/>
</dbReference>
<keyword evidence="5" id="KW-0998">Cell outer membrane</keyword>